<dbReference type="RefSeq" id="WP_231485678.1">
    <property type="nucleotide sequence ID" value="NZ_BAAAZO010000012.1"/>
</dbReference>
<dbReference type="InterPro" id="IPR006680">
    <property type="entry name" value="Amidohydro-rel"/>
</dbReference>
<feature type="domain" description="Amidohydrolase-related" evidence="1">
    <location>
        <begin position="48"/>
        <end position="368"/>
    </location>
</feature>
<dbReference type="Pfam" id="PF01979">
    <property type="entry name" value="Amidohydro_1"/>
    <property type="match status" value="1"/>
</dbReference>
<comment type="caution">
    <text evidence="2">The sequence shown here is derived from an EMBL/GenBank/DDBJ whole genome shotgun (WGS) entry which is preliminary data.</text>
</comment>
<name>A0ABP7AIX1_9ACTN</name>
<dbReference type="EMBL" id="BAAAZO010000012">
    <property type="protein sequence ID" value="GAA3633667.1"/>
    <property type="molecule type" value="Genomic_DNA"/>
</dbReference>
<evidence type="ECO:0000259" key="1">
    <source>
        <dbReference type="Pfam" id="PF01979"/>
    </source>
</evidence>
<dbReference type="InterPro" id="IPR011059">
    <property type="entry name" value="Metal-dep_hydrolase_composite"/>
</dbReference>
<proteinExistence type="predicted"/>
<sequence length="370" mass="38533">MALSITGAQVMDEWGTFVTSGAVGVADGVFTDSVPPGAPVLDAHGKWLIPGVYDCHTHITWNDFHRADRERRSRAERDQQTADALLSTLRAGVTSLRDGGGAGRDLTSALAAGVLPGPRVQIAVDLIGPERAGSVADLTDAVRRSLDRGAQWIKLIATGGAATSGGDVLASNFTREQMRAAVRVAGDARLMVHTWGGESIDWAIDSGAGSIEHGMYLTAGQARRAAEAGLTFVPTLTIYRHLRDLIESGALTGVPLARITDAIAAHDRAVLHARDAGLPLALGSDFGSPEHHGTNLVEIGALLRAGLSGPQALLAATRNGARLLRDEAGGVIAPGKRADAVILDADPTDPATYDDPSHVVAVIQEGHLVP</sequence>
<evidence type="ECO:0000313" key="3">
    <source>
        <dbReference type="Proteomes" id="UP001501074"/>
    </source>
</evidence>
<dbReference type="PANTHER" id="PTHR43135">
    <property type="entry name" value="ALPHA-D-RIBOSE 1-METHYLPHOSPHONATE 5-TRIPHOSPHATE DIPHOSPHATASE"/>
    <property type="match status" value="1"/>
</dbReference>
<dbReference type="SUPFAM" id="SSF51556">
    <property type="entry name" value="Metallo-dependent hydrolases"/>
    <property type="match status" value="1"/>
</dbReference>
<dbReference type="Proteomes" id="UP001501074">
    <property type="component" value="Unassembled WGS sequence"/>
</dbReference>
<keyword evidence="3" id="KW-1185">Reference proteome</keyword>
<organism evidence="2 3">
    <name type="scientific">Kineosporia mesophila</name>
    <dbReference type="NCBI Taxonomy" id="566012"/>
    <lineage>
        <taxon>Bacteria</taxon>
        <taxon>Bacillati</taxon>
        <taxon>Actinomycetota</taxon>
        <taxon>Actinomycetes</taxon>
        <taxon>Kineosporiales</taxon>
        <taxon>Kineosporiaceae</taxon>
        <taxon>Kineosporia</taxon>
    </lineage>
</organism>
<dbReference type="InterPro" id="IPR051781">
    <property type="entry name" value="Metallo-dep_Hydrolase"/>
</dbReference>
<dbReference type="InterPro" id="IPR032466">
    <property type="entry name" value="Metal_Hydrolase"/>
</dbReference>
<dbReference type="Gene3D" id="2.30.40.10">
    <property type="entry name" value="Urease, subunit C, domain 1"/>
    <property type="match status" value="1"/>
</dbReference>
<dbReference type="PANTHER" id="PTHR43135:SF3">
    <property type="entry name" value="ALPHA-D-RIBOSE 1-METHYLPHOSPHONATE 5-TRIPHOSPHATE DIPHOSPHATASE"/>
    <property type="match status" value="1"/>
</dbReference>
<evidence type="ECO:0000313" key="2">
    <source>
        <dbReference type="EMBL" id="GAA3633667.1"/>
    </source>
</evidence>
<gene>
    <name evidence="2" type="ORF">GCM10022223_60000</name>
</gene>
<reference evidence="3" key="1">
    <citation type="journal article" date="2019" name="Int. J. Syst. Evol. Microbiol.">
        <title>The Global Catalogue of Microorganisms (GCM) 10K type strain sequencing project: providing services to taxonomists for standard genome sequencing and annotation.</title>
        <authorList>
            <consortium name="The Broad Institute Genomics Platform"/>
            <consortium name="The Broad Institute Genome Sequencing Center for Infectious Disease"/>
            <person name="Wu L."/>
            <person name="Ma J."/>
        </authorList>
    </citation>
    <scope>NUCLEOTIDE SEQUENCE [LARGE SCALE GENOMIC DNA]</scope>
    <source>
        <strain evidence="3">JCM 16902</strain>
    </source>
</reference>
<protein>
    <submittedName>
        <fullName evidence="2">Amidohydrolase family protein</fullName>
    </submittedName>
</protein>
<accession>A0ABP7AIX1</accession>
<dbReference type="SUPFAM" id="SSF51338">
    <property type="entry name" value="Composite domain of metallo-dependent hydrolases"/>
    <property type="match status" value="1"/>
</dbReference>
<dbReference type="Gene3D" id="3.20.20.140">
    <property type="entry name" value="Metal-dependent hydrolases"/>
    <property type="match status" value="1"/>
</dbReference>